<feature type="coiled-coil region" evidence="1">
    <location>
        <begin position="92"/>
        <end position="119"/>
    </location>
</feature>
<feature type="domain" description="HAT C-terminal dimerisation" evidence="2">
    <location>
        <begin position="36"/>
        <end position="86"/>
    </location>
</feature>
<protein>
    <recommendedName>
        <fullName evidence="2">HAT C-terminal dimerisation domain-containing protein</fullName>
    </recommendedName>
</protein>
<evidence type="ECO:0000256" key="1">
    <source>
        <dbReference type="SAM" id="Coils"/>
    </source>
</evidence>
<keyword evidence="4" id="KW-1185">Reference proteome</keyword>
<dbReference type="GO" id="GO:0046983">
    <property type="term" value="F:protein dimerization activity"/>
    <property type="evidence" value="ECO:0007669"/>
    <property type="project" value="InterPro"/>
</dbReference>
<proteinExistence type="predicted"/>
<dbReference type="PANTHER" id="PTHR23272:SF187">
    <property type="entry name" value="AC9 TRANSPOSASE-RELATED"/>
    <property type="match status" value="1"/>
</dbReference>
<organism evidence="3 4">
    <name type="scientific">Hibiscus syriacus</name>
    <name type="common">Rose of Sharon</name>
    <dbReference type="NCBI Taxonomy" id="106335"/>
    <lineage>
        <taxon>Eukaryota</taxon>
        <taxon>Viridiplantae</taxon>
        <taxon>Streptophyta</taxon>
        <taxon>Embryophyta</taxon>
        <taxon>Tracheophyta</taxon>
        <taxon>Spermatophyta</taxon>
        <taxon>Magnoliopsida</taxon>
        <taxon>eudicotyledons</taxon>
        <taxon>Gunneridae</taxon>
        <taxon>Pentapetalae</taxon>
        <taxon>rosids</taxon>
        <taxon>malvids</taxon>
        <taxon>Malvales</taxon>
        <taxon>Malvaceae</taxon>
        <taxon>Malvoideae</taxon>
        <taxon>Hibiscus</taxon>
    </lineage>
</organism>
<keyword evidence="1" id="KW-0175">Coiled coil</keyword>
<evidence type="ECO:0000313" key="3">
    <source>
        <dbReference type="EMBL" id="KAE8693110.1"/>
    </source>
</evidence>
<dbReference type="SUPFAM" id="SSF53098">
    <property type="entry name" value="Ribonuclease H-like"/>
    <property type="match status" value="1"/>
</dbReference>
<comment type="caution">
    <text evidence="3">The sequence shown here is derived from an EMBL/GenBank/DDBJ whole genome shotgun (WGS) entry which is preliminary data.</text>
</comment>
<dbReference type="AlphaFoldDB" id="A0A6A2ZN05"/>
<dbReference type="Proteomes" id="UP000436088">
    <property type="component" value="Unassembled WGS sequence"/>
</dbReference>
<reference evidence="3" key="1">
    <citation type="submission" date="2019-09" db="EMBL/GenBank/DDBJ databases">
        <title>Draft genome information of white flower Hibiscus syriacus.</title>
        <authorList>
            <person name="Kim Y.-M."/>
        </authorList>
    </citation>
    <scope>NUCLEOTIDE SEQUENCE [LARGE SCALE GENOMIC DNA]</scope>
    <source>
        <strain evidence="3">YM2019G1</strain>
    </source>
</reference>
<dbReference type="Pfam" id="PF05699">
    <property type="entry name" value="Dimer_Tnp_hAT"/>
    <property type="match status" value="1"/>
</dbReference>
<sequence>MNVDGNDQVGTLNNENMKKLYDEFDEEEIDDVGGNLNMYLEAPREKRDDEAFDILKWWSLKSNAYKVLVLMAKDILVIPVSTVSSAQDWLRASNICVDIKQLLEDVEKYEEELSDRSHESIKGIIASKFENGAKIALEL</sequence>
<dbReference type="InterPro" id="IPR008906">
    <property type="entry name" value="HATC_C_dom"/>
</dbReference>
<dbReference type="EMBL" id="VEPZ02001124">
    <property type="protein sequence ID" value="KAE8693110.1"/>
    <property type="molecule type" value="Genomic_DNA"/>
</dbReference>
<gene>
    <name evidence="3" type="ORF">F3Y22_tig00110819pilonHSYRG00360</name>
</gene>
<evidence type="ECO:0000259" key="2">
    <source>
        <dbReference type="Pfam" id="PF05699"/>
    </source>
</evidence>
<accession>A0A6A2ZN05</accession>
<dbReference type="InterPro" id="IPR012337">
    <property type="entry name" value="RNaseH-like_sf"/>
</dbReference>
<name>A0A6A2ZN05_HIBSY</name>
<dbReference type="PANTHER" id="PTHR23272">
    <property type="entry name" value="BED FINGER-RELATED"/>
    <property type="match status" value="1"/>
</dbReference>
<evidence type="ECO:0000313" key="4">
    <source>
        <dbReference type="Proteomes" id="UP000436088"/>
    </source>
</evidence>